<sequence>MYPTVGRFFSINKSSLGSGLILWIITYRSKALPPSSETRNQGINRRINPMEVILTRDDTSLRSAS</sequence>
<evidence type="ECO:0000313" key="3">
    <source>
        <dbReference type="Proteomes" id="UP000245383"/>
    </source>
</evidence>
<dbReference type="EMBL" id="MBFR01000081">
    <property type="protein sequence ID" value="PVU94645.1"/>
    <property type="molecule type" value="Genomic_DNA"/>
</dbReference>
<comment type="caution">
    <text evidence="2">The sequence shown here is derived from an EMBL/GenBank/DDBJ whole genome shotgun (WGS) entry which is preliminary data.</text>
</comment>
<dbReference type="AlphaFoldDB" id="A0A2T9YQL9"/>
<proteinExistence type="predicted"/>
<gene>
    <name evidence="2" type="ORF">BB561_002387</name>
    <name evidence="1" type="ORF">BB561_002391</name>
</gene>
<organism evidence="2 3">
    <name type="scientific">Smittium simulii</name>
    <dbReference type="NCBI Taxonomy" id="133385"/>
    <lineage>
        <taxon>Eukaryota</taxon>
        <taxon>Fungi</taxon>
        <taxon>Fungi incertae sedis</taxon>
        <taxon>Zoopagomycota</taxon>
        <taxon>Kickxellomycotina</taxon>
        <taxon>Harpellomycetes</taxon>
        <taxon>Harpellales</taxon>
        <taxon>Legeriomycetaceae</taxon>
        <taxon>Smittium</taxon>
    </lineage>
</organism>
<reference evidence="2 3" key="1">
    <citation type="journal article" date="2018" name="MBio">
        <title>Comparative Genomics Reveals the Core Gene Toolbox for the Fungus-Insect Symbiosis.</title>
        <authorList>
            <person name="Wang Y."/>
            <person name="Stata M."/>
            <person name="Wang W."/>
            <person name="Stajich J.E."/>
            <person name="White M.M."/>
            <person name="Moncalvo J.M."/>
        </authorList>
    </citation>
    <scope>NUCLEOTIDE SEQUENCE [LARGE SCALE GENOMIC DNA]</scope>
    <source>
        <strain evidence="2 3">SWE-8-4</strain>
    </source>
</reference>
<dbReference type="Proteomes" id="UP000245383">
    <property type="component" value="Unassembled WGS sequence"/>
</dbReference>
<dbReference type="EMBL" id="MBFR01000081">
    <property type="protein sequence ID" value="PVU94643.1"/>
    <property type="molecule type" value="Genomic_DNA"/>
</dbReference>
<evidence type="ECO:0000313" key="1">
    <source>
        <dbReference type="EMBL" id="PVU94643.1"/>
    </source>
</evidence>
<name>A0A2T9YQL9_9FUNG</name>
<evidence type="ECO:0000313" key="2">
    <source>
        <dbReference type="EMBL" id="PVU94645.1"/>
    </source>
</evidence>
<keyword evidence="3" id="KW-1185">Reference proteome</keyword>
<accession>A0A2T9YQL9</accession>
<protein>
    <submittedName>
        <fullName evidence="2">Uncharacterized protein</fullName>
    </submittedName>
</protein>